<dbReference type="RefSeq" id="WP_094476755.1">
    <property type="nucleotide sequence ID" value="NZ_JACKSC010000175.1"/>
</dbReference>
<dbReference type="SMART" id="SM01110">
    <property type="entry name" value="Cutinase"/>
    <property type="match status" value="1"/>
</dbReference>
<dbReference type="InterPro" id="IPR006311">
    <property type="entry name" value="TAT_signal"/>
</dbReference>
<keyword evidence="4" id="KW-1015">Disulfide bond</keyword>
<dbReference type="Pfam" id="PF01083">
    <property type="entry name" value="Cutinase"/>
    <property type="match status" value="1"/>
</dbReference>
<organism evidence="6 7">
    <name type="scientific">Mycolicibacterium sphagni</name>
    <dbReference type="NCBI Taxonomy" id="1786"/>
    <lineage>
        <taxon>Bacteria</taxon>
        <taxon>Bacillati</taxon>
        <taxon>Actinomycetota</taxon>
        <taxon>Actinomycetes</taxon>
        <taxon>Mycobacteriales</taxon>
        <taxon>Mycobacteriaceae</taxon>
        <taxon>Mycolicibacterium</taxon>
    </lineage>
</organism>
<dbReference type="OrthoDB" id="3690529at2"/>
<evidence type="ECO:0000256" key="1">
    <source>
        <dbReference type="ARBA" id="ARBA00007534"/>
    </source>
</evidence>
<dbReference type="EMBL" id="NOZR01000003">
    <property type="protein sequence ID" value="OYN81566.1"/>
    <property type="molecule type" value="Genomic_DNA"/>
</dbReference>
<sequence length="248" mass="25307">MTVIESDRTQCVRRLFLAAMLTLTALTAAPFGVPSAAAAEGCPDVEVVFARGTFEPPGVGGIGQAFVDQLRGEPQLAGKSVDVYAVNYPASLNFSTAADGVIDASDRVRDMAGRCPTTKMVLGGYSQGAAVAGYVTADKIPDGYVPPNGINGPMPPEVANHVAAVALFGKPSNGFLNAIDRSAPPITVGNLYAGKTIDQCVPEDPICSPTGSDNGAHQAYADNGMTAQAAAYVAQKLTSAAAVNTASN</sequence>
<dbReference type="PROSITE" id="PS51318">
    <property type="entry name" value="TAT"/>
    <property type="match status" value="1"/>
</dbReference>
<comment type="similarity">
    <text evidence="1">Belongs to the cutinase family.</text>
</comment>
<gene>
    <name evidence="6" type="ORF">CG716_04120</name>
</gene>
<evidence type="ECO:0000256" key="4">
    <source>
        <dbReference type="ARBA" id="ARBA00023157"/>
    </source>
</evidence>
<protein>
    <submittedName>
        <fullName evidence="6">Cutinase family protein</fullName>
    </submittedName>
</protein>
<reference evidence="6 7" key="1">
    <citation type="submission" date="2017-07" db="EMBL/GenBank/DDBJ databases">
        <title>The new phylogeny of genus Mycobacterium.</title>
        <authorList>
            <person name="Tortoli E."/>
            <person name="Trovato A."/>
            <person name="Cirillo D.M."/>
        </authorList>
    </citation>
    <scope>NUCLEOTIDE SEQUENCE [LARGE SCALE GENOMIC DNA]</scope>
    <source>
        <strain evidence="6 7">ATCC 33027</strain>
    </source>
</reference>
<evidence type="ECO:0000256" key="2">
    <source>
        <dbReference type="ARBA" id="ARBA00022487"/>
    </source>
</evidence>
<name>A0A255DQE1_9MYCO</name>
<dbReference type="InterPro" id="IPR029058">
    <property type="entry name" value="AB_hydrolase_fold"/>
</dbReference>
<proteinExistence type="inferred from homology"/>
<accession>A0A255DQE1</accession>
<keyword evidence="3" id="KW-0378">Hydrolase</keyword>
<comment type="caution">
    <text evidence="6">The sequence shown here is derived from an EMBL/GenBank/DDBJ whole genome shotgun (WGS) entry which is preliminary data.</text>
</comment>
<keyword evidence="7" id="KW-1185">Reference proteome</keyword>
<dbReference type="AlphaFoldDB" id="A0A255DQE1"/>
<dbReference type="PANTHER" id="PTHR33630">
    <property type="entry name" value="CUTINASE RV1984C-RELATED-RELATED"/>
    <property type="match status" value="1"/>
</dbReference>
<dbReference type="Proteomes" id="UP000216063">
    <property type="component" value="Unassembled WGS sequence"/>
</dbReference>
<dbReference type="Gene3D" id="3.40.50.1820">
    <property type="entry name" value="alpha/beta hydrolase"/>
    <property type="match status" value="1"/>
</dbReference>
<evidence type="ECO:0000313" key="6">
    <source>
        <dbReference type="EMBL" id="OYN81566.1"/>
    </source>
</evidence>
<keyword evidence="2" id="KW-0719">Serine esterase</keyword>
<dbReference type="InterPro" id="IPR000675">
    <property type="entry name" value="Cutinase/axe"/>
</dbReference>
<dbReference type="GO" id="GO:0052689">
    <property type="term" value="F:carboxylic ester hydrolase activity"/>
    <property type="evidence" value="ECO:0007669"/>
    <property type="project" value="UniProtKB-KW"/>
</dbReference>
<evidence type="ECO:0000313" key="7">
    <source>
        <dbReference type="Proteomes" id="UP000216063"/>
    </source>
</evidence>
<feature type="chain" id="PRO_5012671291" evidence="5">
    <location>
        <begin position="39"/>
        <end position="248"/>
    </location>
</feature>
<feature type="signal peptide" evidence="5">
    <location>
        <begin position="1"/>
        <end position="38"/>
    </location>
</feature>
<evidence type="ECO:0000256" key="3">
    <source>
        <dbReference type="ARBA" id="ARBA00022801"/>
    </source>
</evidence>
<dbReference type="PANTHER" id="PTHR33630:SF9">
    <property type="entry name" value="CUTINASE 4"/>
    <property type="match status" value="1"/>
</dbReference>
<keyword evidence="5" id="KW-0732">Signal</keyword>
<evidence type="ECO:0000256" key="5">
    <source>
        <dbReference type="SAM" id="SignalP"/>
    </source>
</evidence>
<dbReference type="SUPFAM" id="SSF53474">
    <property type="entry name" value="alpha/beta-Hydrolases"/>
    <property type="match status" value="1"/>
</dbReference>